<reference evidence="2" key="1">
    <citation type="submission" date="2020-05" db="EMBL/GenBank/DDBJ databases">
        <title>Mycena genomes resolve the evolution of fungal bioluminescence.</title>
        <authorList>
            <person name="Tsai I.J."/>
        </authorList>
    </citation>
    <scope>NUCLEOTIDE SEQUENCE</scope>
    <source>
        <strain evidence="2">CCC161011</strain>
    </source>
</reference>
<feature type="compositionally biased region" description="Basic residues" evidence="1">
    <location>
        <begin position="114"/>
        <end position="123"/>
    </location>
</feature>
<comment type="caution">
    <text evidence="2">The sequence shown here is derived from an EMBL/GenBank/DDBJ whole genome shotgun (WGS) entry which is preliminary data.</text>
</comment>
<dbReference type="OrthoDB" id="3031270at2759"/>
<feature type="region of interest" description="Disordered" evidence="1">
    <location>
        <begin position="45"/>
        <end position="159"/>
    </location>
</feature>
<evidence type="ECO:0000256" key="1">
    <source>
        <dbReference type="SAM" id="MobiDB-lite"/>
    </source>
</evidence>
<name>A0A8H6X6R0_9AGAR</name>
<organism evidence="2 3">
    <name type="scientific">Mycena venus</name>
    <dbReference type="NCBI Taxonomy" id="2733690"/>
    <lineage>
        <taxon>Eukaryota</taxon>
        <taxon>Fungi</taxon>
        <taxon>Dikarya</taxon>
        <taxon>Basidiomycota</taxon>
        <taxon>Agaricomycotina</taxon>
        <taxon>Agaricomycetes</taxon>
        <taxon>Agaricomycetidae</taxon>
        <taxon>Agaricales</taxon>
        <taxon>Marasmiineae</taxon>
        <taxon>Mycenaceae</taxon>
        <taxon>Mycena</taxon>
    </lineage>
</organism>
<accession>A0A8H6X6R0</accession>
<dbReference type="EMBL" id="JACAZI010000024">
    <property type="protein sequence ID" value="KAF7335507.1"/>
    <property type="molecule type" value="Genomic_DNA"/>
</dbReference>
<feature type="compositionally biased region" description="Basic residues" evidence="1">
    <location>
        <begin position="131"/>
        <end position="142"/>
    </location>
</feature>
<protein>
    <submittedName>
        <fullName evidence="2">Uncharacterized protein</fullName>
    </submittedName>
</protein>
<proteinExistence type="predicted"/>
<gene>
    <name evidence="2" type="ORF">MVEN_02204500</name>
</gene>
<sequence>MFPMIWAPVLHTTPSTFPGSMPAQIAGLKASGFDFAPLLAAAIAGESDDNEEHDSLNEVDEEYSPNPLNDIDIEYPPDPLNEVDDVSPSQPPRKKPRHSPSFDKVVAAAVPAHRGPHCRRPAKPKSDAAKAKSKTGSKRRKAEKQDRQIATEGHVPRASTMREYVHGAEPLATSLDTATLPAAHGVYVAKIEQKGEKWGSKKCHSLLELLGLGFRLVQWNGIDPCPLVDSKGHVFAVLAGQLNTPSYKASVAAAFQEIMNEGNATKFPADMRKHRRGLFAAINVGLTYSKGQTAPTWLLCGNYTAMTERLLANKHID</sequence>
<dbReference type="AlphaFoldDB" id="A0A8H6X6R0"/>
<evidence type="ECO:0000313" key="3">
    <source>
        <dbReference type="Proteomes" id="UP000620124"/>
    </source>
</evidence>
<feature type="compositionally biased region" description="Acidic residues" evidence="1">
    <location>
        <begin position="71"/>
        <end position="85"/>
    </location>
</feature>
<dbReference type="Proteomes" id="UP000620124">
    <property type="component" value="Unassembled WGS sequence"/>
</dbReference>
<feature type="compositionally biased region" description="Acidic residues" evidence="1">
    <location>
        <begin position="46"/>
        <end position="63"/>
    </location>
</feature>
<keyword evidence="3" id="KW-1185">Reference proteome</keyword>
<evidence type="ECO:0000313" key="2">
    <source>
        <dbReference type="EMBL" id="KAF7335507.1"/>
    </source>
</evidence>